<dbReference type="InterPro" id="IPR005331">
    <property type="entry name" value="Sulfotransferase"/>
</dbReference>
<dbReference type="GO" id="GO:0016020">
    <property type="term" value="C:membrane"/>
    <property type="evidence" value="ECO:0007669"/>
    <property type="project" value="InterPro"/>
</dbReference>
<gene>
    <name evidence="1" type="ORF">CO661_02085</name>
</gene>
<dbReference type="Gene3D" id="3.40.50.300">
    <property type="entry name" value="P-loop containing nucleotide triphosphate hydrolases"/>
    <property type="match status" value="1"/>
</dbReference>
<dbReference type="RefSeq" id="WP_080578891.1">
    <property type="nucleotide sequence ID" value="NZ_NWTC01000001.1"/>
</dbReference>
<evidence type="ECO:0000313" key="2">
    <source>
        <dbReference type="Proteomes" id="UP000220353"/>
    </source>
</evidence>
<dbReference type="SUPFAM" id="SSF52540">
    <property type="entry name" value="P-loop containing nucleoside triphosphate hydrolases"/>
    <property type="match status" value="1"/>
</dbReference>
<dbReference type="GO" id="GO:0008146">
    <property type="term" value="F:sulfotransferase activity"/>
    <property type="evidence" value="ECO:0007669"/>
    <property type="project" value="InterPro"/>
</dbReference>
<accession>A0A2A6M7L5</accession>
<proteinExistence type="predicted"/>
<dbReference type="InterPro" id="IPR027417">
    <property type="entry name" value="P-loop_NTPase"/>
</dbReference>
<comment type="caution">
    <text evidence="1">The sequence shown here is derived from an EMBL/GenBank/DDBJ whole genome shotgun (WGS) entry which is preliminary data.</text>
</comment>
<organism evidence="1 2">
    <name type="scientific">Rhizobium fredii</name>
    <name type="common">Sinorhizobium fredii</name>
    <dbReference type="NCBI Taxonomy" id="380"/>
    <lineage>
        <taxon>Bacteria</taxon>
        <taxon>Pseudomonadati</taxon>
        <taxon>Pseudomonadota</taxon>
        <taxon>Alphaproteobacteria</taxon>
        <taxon>Hyphomicrobiales</taxon>
        <taxon>Rhizobiaceae</taxon>
        <taxon>Sinorhizobium/Ensifer group</taxon>
        <taxon>Sinorhizobium</taxon>
    </lineage>
</organism>
<sequence>MIVNHSRELVFIHIPKTAGTSVQNALLSFPGSRIANRGTKHWTANDLLRSRRHQSLDGYVFFAFVRNPWDRFLSLHRYLSTKPKFRSRVPDQFATFVTLLANREPWLMRLHSIRLQLDFVAGTECKIGRYESLVEDFAAITASFELKLELPRLNGSAKRKVDYRQFYSDVDAEIIGREYEADLKQFGYTFD</sequence>
<dbReference type="Pfam" id="PF03567">
    <property type="entry name" value="Sulfotransfer_2"/>
    <property type="match status" value="1"/>
</dbReference>
<dbReference type="Proteomes" id="UP000220353">
    <property type="component" value="Unassembled WGS sequence"/>
</dbReference>
<evidence type="ECO:0000313" key="1">
    <source>
        <dbReference type="EMBL" id="PDT50436.1"/>
    </source>
</evidence>
<protein>
    <recommendedName>
        <fullName evidence="3">Sulfotransferase family protein</fullName>
    </recommendedName>
</protein>
<dbReference type="AlphaFoldDB" id="A0A2A6M7L5"/>
<name>A0A2A6M7L5_RHIFR</name>
<dbReference type="EMBL" id="NWTC01000001">
    <property type="protein sequence ID" value="PDT50436.1"/>
    <property type="molecule type" value="Genomic_DNA"/>
</dbReference>
<evidence type="ECO:0008006" key="3">
    <source>
        <dbReference type="Google" id="ProtNLM"/>
    </source>
</evidence>
<reference evidence="1 2" key="1">
    <citation type="submission" date="2017-09" db="EMBL/GenBank/DDBJ databases">
        <title>Comparative genomics of rhizobia isolated from Phaseolus vulgaris in China.</title>
        <authorList>
            <person name="Tong W."/>
        </authorList>
    </citation>
    <scope>NUCLEOTIDE SEQUENCE [LARGE SCALE GENOMIC DNA]</scope>
    <source>
        <strain evidence="1 2">PCH1</strain>
    </source>
</reference>